<sequence>MQFRSLLFSPKQGRSPHPWQPPRGRRLTPPRSASCQLETARRMAASPRLQVTRSGHGSNGGLGGLDRPAWTLSSIEIKECYLSSFATSPQASSQSLW</sequence>
<evidence type="ECO:0000313" key="2">
    <source>
        <dbReference type="EMBL" id="BAH92977.1"/>
    </source>
</evidence>
<dbReference type="KEGG" id="dosa:Os05g0182650"/>
<dbReference type="EMBL" id="AP008211">
    <property type="protein sequence ID" value="BAH92977.1"/>
    <property type="molecule type" value="Genomic_DNA"/>
</dbReference>
<gene>
    <name evidence="2" type="ordered locus">Os05g0182650</name>
</gene>
<evidence type="ECO:0000313" key="3">
    <source>
        <dbReference type="Proteomes" id="UP000000763"/>
    </source>
</evidence>
<proteinExistence type="predicted"/>
<dbReference type="Proteomes" id="UP000000763">
    <property type="component" value="Chromosome 5"/>
</dbReference>
<organism evidence="2 3">
    <name type="scientific">Oryza sativa subsp. japonica</name>
    <name type="common">Rice</name>
    <dbReference type="NCBI Taxonomy" id="39947"/>
    <lineage>
        <taxon>Eukaryota</taxon>
        <taxon>Viridiplantae</taxon>
        <taxon>Streptophyta</taxon>
        <taxon>Embryophyta</taxon>
        <taxon>Tracheophyta</taxon>
        <taxon>Spermatophyta</taxon>
        <taxon>Magnoliopsida</taxon>
        <taxon>Liliopsida</taxon>
        <taxon>Poales</taxon>
        <taxon>Poaceae</taxon>
        <taxon>BOP clade</taxon>
        <taxon>Oryzoideae</taxon>
        <taxon>Oryzeae</taxon>
        <taxon>Oryzinae</taxon>
        <taxon>Oryza</taxon>
        <taxon>Oryza sativa</taxon>
    </lineage>
</organism>
<evidence type="ECO:0000256" key="1">
    <source>
        <dbReference type="SAM" id="MobiDB-lite"/>
    </source>
</evidence>
<protein>
    <submittedName>
        <fullName evidence="2">Os05g0182650 protein</fullName>
    </submittedName>
</protein>
<dbReference type="AlphaFoldDB" id="A0A0P0WIU1"/>
<reference evidence="3" key="2">
    <citation type="journal article" date="2008" name="Nucleic Acids Res.">
        <title>The rice annotation project database (RAP-DB): 2008 update.</title>
        <authorList>
            <consortium name="The rice annotation project (RAP)"/>
        </authorList>
    </citation>
    <scope>GENOME REANNOTATION</scope>
    <source>
        <strain evidence="3">cv. Nipponbare</strain>
    </source>
</reference>
<reference evidence="2 3" key="1">
    <citation type="journal article" date="2005" name="Nature">
        <title>The map-based sequence of the rice genome.</title>
        <authorList>
            <consortium name="International rice genome sequencing project (IRGSP)"/>
            <person name="Matsumoto T."/>
            <person name="Wu J."/>
            <person name="Kanamori H."/>
            <person name="Katayose Y."/>
            <person name="Fujisawa M."/>
            <person name="Namiki N."/>
            <person name="Mizuno H."/>
            <person name="Yamamoto K."/>
            <person name="Antonio B.A."/>
            <person name="Baba T."/>
            <person name="Sakata K."/>
            <person name="Nagamura Y."/>
            <person name="Aoki H."/>
            <person name="Arikawa K."/>
            <person name="Arita K."/>
            <person name="Bito T."/>
            <person name="Chiden Y."/>
            <person name="Fujitsuka N."/>
            <person name="Fukunaka R."/>
            <person name="Hamada M."/>
            <person name="Harada C."/>
            <person name="Hayashi A."/>
            <person name="Hijishita S."/>
            <person name="Honda M."/>
            <person name="Hosokawa S."/>
            <person name="Ichikawa Y."/>
            <person name="Idonuma A."/>
            <person name="Iijima M."/>
            <person name="Ikeda M."/>
            <person name="Ikeno M."/>
            <person name="Ito K."/>
            <person name="Ito S."/>
            <person name="Ito T."/>
            <person name="Ito Y."/>
            <person name="Ito Y."/>
            <person name="Iwabuchi A."/>
            <person name="Kamiya K."/>
            <person name="Karasawa W."/>
            <person name="Kurita K."/>
            <person name="Katagiri S."/>
            <person name="Kikuta A."/>
            <person name="Kobayashi H."/>
            <person name="Kobayashi N."/>
            <person name="Machita K."/>
            <person name="Maehara T."/>
            <person name="Masukawa M."/>
            <person name="Mizubayashi T."/>
            <person name="Mukai Y."/>
            <person name="Nagasaki H."/>
            <person name="Nagata Y."/>
            <person name="Naito S."/>
            <person name="Nakashima M."/>
            <person name="Nakama Y."/>
            <person name="Nakamichi Y."/>
            <person name="Nakamura M."/>
            <person name="Meguro A."/>
            <person name="Negishi M."/>
            <person name="Ohta I."/>
            <person name="Ohta T."/>
            <person name="Okamoto M."/>
            <person name="Ono N."/>
            <person name="Saji S."/>
            <person name="Sakaguchi M."/>
            <person name="Sakai K."/>
            <person name="Shibata M."/>
            <person name="Shimokawa T."/>
            <person name="Song J."/>
            <person name="Takazaki Y."/>
            <person name="Terasawa K."/>
            <person name="Tsugane M."/>
            <person name="Tsuji K."/>
            <person name="Ueda S."/>
            <person name="Waki K."/>
            <person name="Yamagata H."/>
            <person name="Yamamoto M."/>
            <person name="Yamamoto S."/>
            <person name="Yamane H."/>
            <person name="Yoshiki S."/>
            <person name="Yoshihara R."/>
            <person name="Yukawa K."/>
            <person name="Zhong H."/>
            <person name="Yano M."/>
            <person name="Yuan Q."/>
            <person name="Ouyang S."/>
            <person name="Liu J."/>
            <person name="Jones K.M."/>
            <person name="Gansberger K."/>
            <person name="Moffat K."/>
            <person name="Hill J."/>
            <person name="Bera J."/>
            <person name="Fadrosh D."/>
            <person name="Jin S."/>
            <person name="Johri S."/>
            <person name="Kim M."/>
            <person name="Overton L."/>
            <person name="Reardon M."/>
            <person name="Tsitrin T."/>
            <person name="Vuong H."/>
            <person name="Weaver B."/>
            <person name="Ciecko A."/>
            <person name="Tallon L."/>
            <person name="Jackson J."/>
            <person name="Pai G."/>
            <person name="Aken S.V."/>
            <person name="Utterback T."/>
            <person name="Reidmuller S."/>
            <person name="Feldblyum T."/>
            <person name="Hsiao J."/>
            <person name="Zismann V."/>
            <person name="Iobst S."/>
            <person name="de Vazeille A.R."/>
            <person name="Buell C.R."/>
            <person name="Ying K."/>
            <person name="Li Y."/>
            <person name="Lu T."/>
            <person name="Huang Y."/>
            <person name="Zhao Q."/>
            <person name="Feng Q."/>
            <person name="Zhang L."/>
            <person name="Zhu J."/>
            <person name="Weng Q."/>
            <person name="Mu J."/>
            <person name="Lu Y."/>
            <person name="Fan D."/>
            <person name="Liu Y."/>
            <person name="Guan J."/>
            <person name="Zhang Y."/>
            <person name="Yu S."/>
            <person name="Liu X."/>
            <person name="Zhang Y."/>
            <person name="Hong G."/>
            <person name="Han B."/>
            <person name="Choisne N."/>
            <person name="Demange N."/>
            <person name="Orjeda G."/>
            <person name="Samain S."/>
            <person name="Cattolico L."/>
            <person name="Pelletier E."/>
            <person name="Couloux A."/>
            <person name="Segurens B."/>
            <person name="Wincker P."/>
            <person name="D'Hont A."/>
            <person name="Scarpelli C."/>
            <person name="Weissenbach J."/>
            <person name="Salanoubat M."/>
            <person name="Quetier F."/>
            <person name="Yu Y."/>
            <person name="Kim H.R."/>
            <person name="Rambo T."/>
            <person name="Currie J."/>
            <person name="Collura K."/>
            <person name="Luo M."/>
            <person name="Yang T."/>
            <person name="Ammiraju J.S.S."/>
            <person name="Engler F."/>
            <person name="Soderlund C."/>
            <person name="Wing R.A."/>
            <person name="Palmer L.E."/>
            <person name="de la Bastide M."/>
            <person name="Spiegel L."/>
            <person name="Nascimento L."/>
            <person name="Zutavern T."/>
            <person name="O'Shaughnessy A."/>
            <person name="Dike S."/>
            <person name="Dedhia N."/>
            <person name="Preston R."/>
            <person name="Balija V."/>
            <person name="McCombie W.R."/>
            <person name="Chow T."/>
            <person name="Chen H."/>
            <person name="Chung M."/>
            <person name="Chen C."/>
            <person name="Shaw J."/>
            <person name="Wu H."/>
            <person name="Hsiao K."/>
            <person name="Chao Y."/>
            <person name="Chu M."/>
            <person name="Cheng C."/>
            <person name="Hour A."/>
            <person name="Lee P."/>
            <person name="Lin S."/>
            <person name="Lin Y."/>
            <person name="Liou J."/>
            <person name="Liu S."/>
            <person name="Hsing Y."/>
            <person name="Raghuvanshi S."/>
            <person name="Mohanty A."/>
            <person name="Bharti A.K."/>
            <person name="Gaur A."/>
            <person name="Gupta V."/>
            <person name="Kumar D."/>
            <person name="Ravi V."/>
            <person name="Vij S."/>
            <person name="Kapur A."/>
            <person name="Khurana P."/>
            <person name="Khurana P."/>
            <person name="Khurana J.P."/>
            <person name="Tyagi A.K."/>
            <person name="Gaikwad K."/>
            <person name="Singh A."/>
            <person name="Dalal V."/>
            <person name="Srivastava S."/>
            <person name="Dixit A."/>
            <person name="Pal A.K."/>
            <person name="Ghazi I.A."/>
            <person name="Yadav M."/>
            <person name="Pandit A."/>
            <person name="Bhargava A."/>
            <person name="Sureshbabu K."/>
            <person name="Batra K."/>
            <person name="Sharma T.R."/>
            <person name="Mohapatra T."/>
            <person name="Singh N.K."/>
            <person name="Messing J."/>
            <person name="Nelson A.B."/>
            <person name="Fuks G."/>
            <person name="Kavchok S."/>
            <person name="Keizer G."/>
            <person name="Linton E."/>
            <person name="Llaca V."/>
            <person name="Song R."/>
            <person name="Tanyolac B."/>
            <person name="Young S."/>
            <person name="Ho-Il K."/>
            <person name="Hahn J.H."/>
            <person name="Sangsakoo G."/>
            <person name="Vanavichit A."/>
            <person name="de Mattos Luiz.A.T."/>
            <person name="Zimmer P.D."/>
            <person name="Malone G."/>
            <person name="Dellagostin O."/>
            <person name="de Oliveira A.C."/>
            <person name="Bevan M."/>
            <person name="Bancroft I."/>
            <person name="Minx P."/>
            <person name="Cordum H."/>
            <person name="Wilson R."/>
            <person name="Cheng Z."/>
            <person name="Jin W."/>
            <person name="Jiang J."/>
            <person name="Leong S.A."/>
            <person name="Iwama H."/>
            <person name="Gojobori T."/>
            <person name="Itoh T."/>
            <person name="Niimura Y."/>
            <person name="Fujii Y."/>
            <person name="Habara T."/>
            <person name="Sakai H."/>
            <person name="Sato Y."/>
            <person name="Wilson G."/>
            <person name="Kumar K."/>
            <person name="McCouch S."/>
            <person name="Juretic N."/>
            <person name="Hoen D."/>
            <person name="Wright S."/>
            <person name="Bruskiewich R."/>
            <person name="Bureau T."/>
            <person name="Miyao A."/>
            <person name="Hirochika H."/>
            <person name="Nishikawa T."/>
            <person name="Kadowaki K."/>
            <person name="Sugiura M."/>
            <person name="Burr B."/>
            <person name="Sasaki T."/>
        </authorList>
    </citation>
    <scope>NUCLEOTIDE SEQUENCE [LARGE SCALE GENOMIC DNA]</scope>
    <source>
        <strain evidence="3">cv. Nipponbare</strain>
    </source>
</reference>
<dbReference type="Gramene" id="Os05t0182650-01">
    <property type="protein sequence ID" value="Os05t0182650-01"/>
    <property type="gene ID" value="Os05g0182650"/>
</dbReference>
<name>A0A0P0WIU1_ORYSJ</name>
<accession>A0A0P0WIU1</accession>
<feature type="region of interest" description="Disordered" evidence="1">
    <location>
        <begin position="1"/>
        <end position="65"/>
    </location>
</feature>